<evidence type="ECO:0000256" key="5">
    <source>
        <dbReference type="SAM" id="SignalP"/>
    </source>
</evidence>
<evidence type="ECO:0000256" key="4">
    <source>
        <dbReference type="ARBA" id="ARBA00024195"/>
    </source>
</evidence>
<evidence type="ECO:0000313" key="7">
    <source>
        <dbReference type="EMBL" id="KAJ8924173.1"/>
    </source>
</evidence>
<dbReference type="InterPro" id="IPR001254">
    <property type="entry name" value="Trypsin_dom"/>
</dbReference>
<dbReference type="GO" id="GO:0004252">
    <property type="term" value="F:serine-type endopeptidase activity"/>
    <property type="evidence" value="ECO:0007669"/>
    <property type="project" value="InterPro"/>
</dbReference>
<dbReference type="PANTHER" id="PTHR24258">
    <property type="entry name" value="SERINE PROTEASE-RELATED"/>
    <property type="match status" value="1"/>
</dbReference>
<dbReference type="InterPro" id="IPR009003">
    <property type="entry name" value="Peptidase_S1_PA"/>
</dbReference>
<evidence type="ECO:0000256" key="2">
    <source>
        <dbReference type="ARBA" id="ARBA00023157"/>
    </source>
</evidence>
<feature type="chain" id="PRO_5044012504" description="Peptidase S1 domain-containing protein" evidence="5">
    <location>
        <begin position="23"/>
        <end position="369"/>
    </location>
</feature>
<dbReference type="InterPro" id="IPR018114">
    <property type="entry name" value="TRYPSIN_HIS"/>
</dbReference>
<sequence>MVCEVKLLSCVLALSLLVNANGENIPNVQTSFLTRDKLSRNSKRSTFCPANSQCVPLSSCPILNNLINNECFLTNSIADLSCGYQGSGLICCPQASESNSLHSSGKMVDGQRCGVSQVQGDGYNGLGAYPWVVRVGFRNVITGEVKFPCTGSIISNRVILTAAHCALAKAENFKLYAVRVGEWMTNTAIDCGEEFCGLPVQDVAISHVVVHPGYQKQNYKHNIALLVLRSKINYTVTAQPICLPESWSVTNNNGMLVGWGKAAGQTTAPPQQQVLRLPIISIQECSRVYGRTLPVSDEQVCAGGEAGNDACSGFGGAPLIVRHGDTHYQVGILSFGSDQCGAAGVPSVYTNIKKYITWIRENTPEVYTN</sequence>
<name>A0AAV8WC47_9CUCU</name>
<dbReference type="Pfam" id="PF00089">
    <property type="entry name" value="Trypsin"/>
    <property type="match status" value="1"/>
</dbReference>
<evidence type="ECO:0000313" key="8">
    <source>
        <dbReference type="Proteomes" id="UP001159042"/>
    </source>
</evidence>
<dbReference type="EMBL" id="JANEYG010000003">
    <property type="protein sequence ID" value="KAJ8924173.1"/>
    <property type="molecule type" value="Genomic_DNA"/>
</dbReference>
<dbReference type="InterPro" id="IPR001314">
    <property type="entry name" value="Peptidase_S1A"/>
</dbReference>
<protein>
    <recommendedName>
        <fullName evidence="6">Peptidase S1 domain-containing protein</fullName>
    </recommendedName>
</protein>
<keyword evidence="3" id="KW-0325">Glycoprotein</keyword>
<evidence type="ECO:0000256" key="3">
    <source>
        <dbReference type="ARBA" id="ARBA00023180"/>
    </source>
</evidence>
<keyword evidence="1 5" id="KW-0732">Signal</keyword>
<dbReference type="SUPFAM" id="SSF50494">
    <property type="entry name" value="Trypsin-like serine proteases"/>
    <property type="match status" value="1"/>
</dbReference>
<evidence type="ECO:0000259" key="6">
    <source>
        <dbReference type="PROSITE" id="PS50240"/>
    </source>
</evidence>
<reference evidence="7 8" key="1">
    <citation type="journal article" date="2023" name="Insect Mol. Biol.">
        <title>Genome sequencing provides insights into the evolution of gene families encoding plant cell wall-degrading enzymes in longhorned beetles.</title>
        <authorList>
            <person name="Shin N.R."/>
            <person name="Okamura Y."/>
            <person name="Kirsch R."/>
            <person name="Pauchet Y."/>
        </authorList>
    </citation>
    <scope>NUCLEOTIDE SEQUENCE [LARGE SCALE GENOMIC DNA]</scope>
    <source>
        <strain evidence="7">EAD_L_NR</strain>
    </source>
</reference>
<proteinExistence type="inferred from homology"/>
<dbReference type="PROSITE" id="PS50240">
    <property type="entry name" value="TRYPSIN_DOM"/>
    <property type="match status" value="1"/>
</dbReference>
<feature type="signal peptide" evidence="5">
    <location>
        <begin position="1"/>
        <end position="22"/>
    </location>
</feature>
<keyword evidence="8" id="KW-1185">Reference proteome</keyword>
<organism evidence="7 8">
    <name type="scientific">Exocentrus adspersus</name>
    <dbReference type="NCBI Taxonomy" id="1586481"/>
    <lineage>
        <taxon>Eukaryota</taxon>
        <taxon>Metazoa</taxon>
        <taxon>Ecdysozoa</taxon>
        <taxon>Arthropoda</taxon>
        <taxon>Hexapoda</taxon>
        <taxon>Insecta</taxon>
        <taxon>Pterygota</taxon>
        <taxon>Neoptera</taxon>
        <taxon>Endopterygota</taxon>
        <taxon>Coleoptera</taxon>
        <taxon>Polyphaga</taxon>
        <taxon>Cucujiformia</taxon>
        <taxon>Chrysomeloidea</taxon>
        <taxon>Cerambycidae</taxon>
        <taxon>Lamiinae</taxon>
        <taxon>Acanthocinini</taxon>
        <taxon>Exocentrus</taxon>
    </lineage>
</organism>
<dbReference type="CDD" id="cd00190">
    <property type="entry name" value="Tryp_SPc"/>
    <property type="match status" value="1"/>
</dbReference>
<dbReference type="PANTHER" id="PTHR24258:SF145">
    <property type="entry name" value="SERINE PROTEASE EASTER-LIKE PROTEIN"/>
    <property type="match status" value="1"/>
</dbReference>
<evidence type="ECO:0000256" key="1">
    <source>
        <dbReference type="ARBA" id="ARBA00022729"/>
    </source>
</evidence>
<dbReference type="InterPro" id="IPR043504">
    <property type="entry name" value="Peptidase_S1_PA_chymotrypsin"/>
</dbReference>
<accession>A0AAV8WC47</accession>
<dbReference type="GO" id="GO:0006508">
    <property type="term" value="P:proteolysis"/>
    <property type="evidence" value="ECO:0007669"/>
    <property type="project" value="InterPro"/>
</dbReference>
<comment type="caution">
    <text evidence="7">The sequence shown here is derived from an EMBL/GenBank/DDBJ whole genome shotgun (WGS) entry which is preliminary data.</text>
</comment>
<dbReference type="AlphaFoldDB" id="A0AAV8WC47"/>
<gene>
    <name evidence="7" type="ORF">NQ315_006957</name>
</gene>
<comment type="similarity">
    <text evidence="4">Belongs to the peptidase S1 family. CLIP subfamily.</text>
</comment>
<dbReference type="FunFam" id="2.40.10.10:FF:000028">
    <property type="entry name" value="Serine protease easter"/>
    <property type="match status" value="1"/>
</dbReference>
<dbReference type="Proteomes" id="UP001159042">
    <property type="component" value="Unassembled WGS sequence"/>
</dbReference>
<dbReference type="SMART" id="SM00020">
    <property type="entry name" value="Tryp_SPc"/>
    <property type="match status" value="1"/>
</dbReference>
<dbReference type="Gene3D" id="2.40.10.10">
    <property type="entry name" value="Trypsin-like serine proteases"/>
    <property type="match status" value="2"/>
</dbReference>
<feature type="domain" description="Peptidase S1" evidence="6">
    <location>
        <begin position="107"/>
        <end position="364"/>
    </location>
</feature>
<keyword evidence="2" id="KW-1015">Disulfide bond</keyword>
<dbReference type="PROSITE" id="PS00134">
    <property type="entry name" value="TRYPSIN_HIS"/>
    <property type="match status" value="1"/>
</dbReference>
<dbReference type="PRINTS" id="PR00722">
    <property type="entry name" value="CHYMOTRYPSIN"/>
</dbReference>